<dbReference type="Pfam" id="PF09808">
    <property type="entry name" value="SNAPC1"/>
    <property type="match status" value="1"/>
</dbReference>
<reference evidence="2" key="1">
    <citation type="journal article" date="2014" name="Insect Biochem. Mol. Biol.">
        <title>An insight into the sialome of the frog biting fly, Corethrella appendiculata.</title>
        <authorList>
            <person name="Ribeiro J.M.C."/>
            <person name="Chagas A.C."/>
            <person name="Pham V.M."/>
            <person name="Lounibos L.P."/>
            <person name="Calvo E."/>
        </authorList>
    </citation>
    <scope>NUCLEOTIDE SEQUENCE</scope>
    <source>
        <tissue evidence="2">Salivary glands</tissue>
    </source>
</reference>
<dbReference type="GO" id="GO:0043565">
    <property type="term" value="F:sequence-specific DNA binding"/>
    <property type="evidence" value="ECO:0007669"/>
    <property type="project" value="TreeGrafter"/>
</dbReference>
<protein>
    <submittedName>
        <fullName evidence="2">Putative small nuclear rna activating complex snapc subunit snap43</fullName>
    </submittedName>
</protein>
<dbReference type="GO" id="GO:0019185">
    <property type="term" value="C:snRNA-activating protein complex"/>
    <property type="evidence" value="ECO:0007669"/>
    <property type="project" value="TreeGrafter"/>
</dbReference>
<dbReference type="PANTHER" id="PTHR15131">
    <property type="entry name" value="SMALL NUCLEAR RNA ACTIVATING COMPLEX, POLYPEPTIDE 1"/>
    <property type="match status" value="1"/>
</dbReference>
<feature type="compositionally biased region" description="Polar residues" evidence="1">
    <location>
        <begin position="309"/>
        <end position="320"/>
    </location>
</feature>
<accession>U5EH85</accession>
<name>U5EH85_9DIPT</name>
<dbReference type="GO" id="GO:0042795">
    <property type="term" value="P:snRNA transcription by RNA polymerase II"/>
    <property type="evidence" value="ECO:0007669"/>
    <property type="project" value="TreeGrafter"/>
</dbReference>
<feature type="region of interest" description="Disordered" evidence="1">
    <location>
        <begin position="240"/>
        <end position="320"/>
    </location>
</feature>
<feature type="compositionally biased region" description="Basic and acidic residues" evidence="1">
    <location>
        <begin position="274"/>
        <end position="285"/>
    </location>
</feature>
<feature type="compositionally biased region" description="Basic and acidic residues" evidence="1">
    <location>
        <begin position="249"/>
        <end position="259"/>
    </location>
</feature>
<proteinExistence type="evidence at transcript level"/>
<dbReference type="AlphaFoldDB" id="U5EH85"/>
<feature type="compositionally biased region" description="Basic residues" evidence="1">
    <location>
        <begin position="286"/>
        <end position="301"/>
    </location>
</feature>
<evidence type="ECO:0000313" key="2">
    <source>
        <dbReference type="EMBL" id="JAB56734.1"/>
    </source>
</evidence>
<evidence type="ECO:0000256" key="1">
    <source>
        <dbReference type="SAM" id="MobiDB-lite"/>
    </source>
</evidence>
<dbReference type="InterPro" id="IPR019188">
    <property type="entry name" value="SNAPC1"/>
</dbReference>
<organism evidence="2">
    <name type="scientific">Corethrella appendiculata</name>
    <dbReference type="NCBI Taxonomy" id="1370023"/>
    <lineage>
        <taxon>Eukaryota</taxon>
        <taxon>Metazoa</taxon>
        <taxon>Ecdysozoa</taxon>
        <taxon>Arthropoda</taxon>
        <taxon>Hexapoda</taxon>
        <taxon>Insecta</taxon>
        <taxon>Pterygota</taxon>
        <taxon>Neoptera</taxon>
        <taxon>Endopterygota</taxon>
        <taxon>Diptera</taxon>
        <taxon>Nematocera</taxon>
        <taxon>Culicoidea</taxon>
        <taxon>Chaoboridae</taxon>
        <taxon>Corethrella</taxon>
    </lineage>
</organism>
<dbReference type="GO" id="GO:0042796">
    <property type="term" value="P:snRNA transcription by RNA polymerase III"/>
    <property type="evidence" value="ECO:0007669"/>
    <property type="project" value="TreeGrafter"/>
</dbReference>
<dbReference type="EMBL" id="GANO01003137">
    <property type="protein sequence ID" value="JAB56734.1"/>
    <property type="molecule type" value="mRNA"/>
</dbReference>
<sequence length="320" mass="37675">MSEFSAGFEKDCFKLIDEFKKHKTAEFKYFCHEWKKMNFQFIFCGRQTDADLIEFTSEALLIAKHLFLKSSESPLDRIGALYILYAMYFKQPTFQFCKIRICMNEWIEIRKFLELNNHPDQVTLIVWKLFISDAFRFVENEMEYGFETFFLKGARRKSKISLEEPKKQSRFKNFVEHEIRNLKSLDGILSAMNVLETAYNEMKDSLQENETGEDRMQQSTFVGEVRKEFDGLLDELNQKKAGENSGVVSEHKKADSEIGKKRKQLRQKALFNIVEDKRYESPAKSDRKKKPAKKRNSRSRKKLESESDLSLTDTTDVNSD</sequence>
<dbReference type="PANTHER" id="PTHR15131:SF3">
    <property type="entry name" value="SNRNA-ACTIVATING PROTEIN COMPLEX SUBUNIT 1"/>
    <property type="match status" value="1"/>
</dbReference>